<accession>A0A1Z5HVR3</accession>
<evidence type="ECO:0000313" key="2">
    <source>
        <dbReference type="Proteomes" id="UP000197032"/>
    </source>
</evidence>
<keyword evidence="2" id="KW-1185">Reference proteome</keyword>
<gene>
    <name evidence="1" type="ORF">KKC1_27500</name>
</gene>
<dbReference type="AlphaFoldDB" id="A0A1Z5HVR3"/>
<feature type="non-terminal residue" evidence="1">
    <location>
        <position position="50"/>
    </location>
</feature>
<reference evidence="2" key="1">
    <citation type="journal article" date="2017" name="Appl. Environ. Microbiol.">
        <title>Genomic analysis of Calderihabitans maritimus KKC1, a thermophilic hydrogenogenic carboxydotrophic bacterium isolated from marine sediment.</title>
        <authorList>
            <person name="Omae K."/>
            <person name="Yoneda Y."/>
            <person name="Fukuyama Y."/>
            <person name="Yoshida T."/>
            <person name="Sako Y."/>
        </authorList>
    </citation>
    <scope>NUCLEOTIDE SEQUENCE [LARGE SCALE GENOMIC DNA]</scope>
    <source>
        <strain evidence="2">KKC1</strain>
    </source>
</reference>
<comment type="caution">
    <text evidence="1">The sequence shown here is derived from an EMBL/GenBank/DDBJ whole genome shotgun (WGS) entry which is preliminary data.</text>
</comment>
<name>A0A1Z5HVR3_9FIRM</name>
<sequence>KGIYAELRNLYVARQQQRRKLNSSLNQLQALLDEYFPEFREVFKNLLGKA</sequence>
<dbReference type="EMBL" id="BDGJ01000165">
    <property type="protein sequence ID" value="GAW93622.1"/>
    <property type="molecule type" value="Genomic_DNA"/>
</dbReference>
<dbReference type="Proteomes" id="UP000197032">
    <property type="component" value="Unassembled WGS sequence"/>
</dbReference>
<proteinExistence type="predicted"/>
<feature type="non-terminal residue" evidence="1">
    <location>
        <position position="1"/>
    </location>
</feature>
<evidence type="ECO:0000313" key="1">
    <source>
        <dbReference type="EMBL" id="GAW93622.1"/>
    </source>
</evidence>
<protein>
    <submittedName>
        <fullName evidence="1">ISChy2, transposase</fullName>
    </submittedName>
</protein>
<organism evidence="1 2">
    <name type="scientific">Calderihabitans maritimus</name>
    <dbReference type="NCBI Taxonomy" id="1246530"/>
    <lineage>
        <taxon>Bacteria</taxon>
        <taxon>Bacillati</taxon>
        <taxon>Bacillota</taxon>
        <taxon>Clostridia</taxon>
        <taxon>Neomoorellales</taxon>
        <taxon>Calderihabitantaceae</taxon>
        <taxon>Calderihabitans</taxon>
    </lineage>
</organism>